<dbReference type="Proteomes" id="UP001595907">
    <property type="component" value="Unassembled WGS sequence"/>
</dbReference>
<feature type="transmembrane region" description="Helical" evidence="3">
    <location>
        <begin position="30"/>
        <end position="48"/>
    </location>
</feature>
<accession>A0ABV8QNP0</accession>
<organism evidence="4 5">
    <name type="scientific">Ferruginibacter yonginensis</name>
    <dbReference type="NCBI Taxonomy" id="1310416"/>
    <lineage>
        <taxon>Bacteria</taxon>
        <taxon>Pseudomonadati</taxon>
        <taxon>Bacteroidota</taxon>
        <taxon>Chitinophagia</taxon>
        <taxon>Chitinophagales</taxon>
        <taxon>Chitinophagaceae</taxon>
        <taxon>Ferruginibacter</taxon>
    </lineage>
</organism>
<feature type="coiled-coil region" evidence="1">
    <location>
        <begin position="64"/>
        <end position="168"/>
    </location>
</feature>
<keyword evidence="5" id="KW-1185">Reference proteome</keyword>
<gene>
    <name evidence="4" type="ORF">ACFOWM_00910</name>
</gene>
<reference evidence="5" key="1">
    <citation type="journal article" date="2019" name="Int. J. Syst. Evol. Microbiol.">
        <title>The Global Catalogue of Microorganisms (GCM) 10K type strain sequencing project: providing services to taxonomists for standard genome sequencing and annotation.</title>
        <authorList>
            <consortium name="The Broad Institute Genomics Platform"/>
            <consortium name="The Broad Institute Genome Sequencing Center for Infectious Disease"/>
            <person name="Wu L."/>
            <person name="Ma J."/>
        </authorList>
    </citation>
    <scope>NUCLEOTIDE SEQUENCE [LARGE SCALE GENOMIC DNA]</scope>
    <source>
        <strain evidence="5">CECT 8289</strain>
    </source>
</reference>
<evidence type="ECO:0000256" key="1">
    <source>
        <dbReference type="SAM" id="Coils"/>
    </source>
</evidence>
<name>A0ABV8QNP0_9BACT</name>
<keyword evidence="1" id="KW-0175">Coiled coil</keyword>
<evidence type="ECO:0000256" key="2">
    <source>
        <dbReference type="SAM" id="MobiDB-lite"/>
    </source>
</evidence>
<dbReference type="RefSeq" id="WP_379705739.1">
    <property type="nucleotide sequence ID" value="NZ_JBHSCZ010000001.1"/>
</dbReference>
<evidence type="ECO:0000256" key="3">
    <source>
        <dbReference type="SAM" id="Phobius"/>
    </source>
</evidence>
<protein>
    <recommendedName>
        <fullName evidence="6">Chromosome partitioning protein ParA</fullName>
    </recommendedName>
</protein>
<proteinExistence type="predicted"/>
<comment type="caution">
    <text evidence="4">The sequence shown here is derived from an EMBL/GenBank/DDBJ whole genome shotgun (WGS) entry which is preliminary data.</text>
</comment>
<sequence>MAFENYPEAEQTPLKAVNGAPERKNNFRPIITGLLVAALLGTWGYIIYDKNQTKETIVQKDTMIASTSSQRDQLQKELEDAAMRYDVLKTSNSKKDSAITVKDKEIADKKSRIQELLNKANATQAELNEAKRLIASLNGDIEGYREQVAVLQQQKTQLIAEKEVVTQQRDRVQRNYDSSTLVLKQKEDMLNVASTLHASNFNIVGINEKSNGKEKTTSTAKRVDKLRISFDLDENMVSESGTKEIFVCITGPDGNPIAVQALGSGTFSTRAGVQKPYTQKLDVNYTQNKRQTISFDWKQNSDFATGNYKIEVYNNGFKVGEGFKPLKKGGLFS</sequence>
<evidence type="ECO:0000313" key="4">
    <source>
        <dbReference type="EMBL" id="MFC4261423.1"/>
    </source>
</evidence>
<evidence type="ECO:0000313" key="5">
    <source>
        <dbReference type="Proteomes" id="UP001595907"/>
    </source>
</evidence>
<keyword evidence="3" id="KW-0472">Membrane</keyword>
<evidence type="ECO:0008006" key="6">
    <source>
        <dbReference type="Google" id="ProtNLM"/>
    </source>
</evidence>
<dbReference type="EMBL" id="JBHSCZ010000001">
    <property type="protein sequence ID" value="MFC4261423.1"/>
    <property type="molecule type" value="Genomic_DNA"/>
</dbReference>
<keyword evidence="3" id="KW-1133">Transmembrane helix</keyword>
<feature type="region of interest" description="Disordered" evidence="2">
    <location>
        <begin position="1"/>
        <end position="21"/>
    </location>
</feature>
<keyword evidence="3" id="KW-0812">Transmembrane</keyword>